<accession>A0ABP1RAA4</accession>
<dbReference type="Proteomes" id="UP001642540">
    <property type="component" value="Unassembled WGS sequence"/>
</dbReference>
<keyword evidence="3" id="KW-1185">Reference proteome</keyword>
<sequence>MAAAFPSETHGNSWWSVKMANPDDEVPESVPYIPLKETTCQTGYPLRIFKLLQRSENGKIGLTEWIARMANICMIEAGFIPMFHDQYAIPVDELMLLSYNDIMIRLIAFLDKLVEKQKHLKAVRYTFIERKDKNLTVDGNLRDAPSTSGTLADLQPSGKKSSYSLEPVTLMVIKTKDDTLVVGIANGKDMSEVLEVNCFGFMKNVDDFRKNLYHSLQYIYYGKFNAMKFVDIVKRDFVYFVLDKLNGEHAEVRGFKKMPVEMLRKLAEYFDFRTFINFLGTSRRHRDVLDTHEMWKVMYRRLPGDLHRYGLPVVANVLDEADVRNPAIYRDMCLSMYTEAMSIRRQQEDVWSRFSLDFNYWSPFEL</sequence>
<proteinExistence type="predicted"/>
<comment type="caution">
    <text evidence="2">The sequence shown here is derived from an EMBL/GenBank/DDBJ whole genome shotgun (WGS) entry which is preliminary data.</text>
</comment>
<dbReference type="PROSITE" id="PS50181">
    <property type="entry name" value="FBOX"/>
    <property type="match status" value="1"/>
</dbReference>
<evidence type="ECO:0000313" key="2">
    <source>
        <dbReference type="EMBL" id="CAL8120275.1"/>
    </source>
</evidence>
<name>A0ABP1RAA4_9HEXA</name>
<reference evidence="2 3" key="1">
    <citation type="submission" date="2024-08" db="EMBL/GenBank/DDBJ databases">
        <authorList>
            <person name="Cucini C."/>
            <person name="Frati F."/>
        </authorList>
    </citation>
    <scope>NUCLEOTIDE SEQUENCE [LARGE SCALE GENOMIC DNA]</scope>
</reference>
<evidence type="ECO:0000259" key="1">
    <source>
        <dbReference type="PROSITE" id="PS50181"/>
    </source>
</evidence>
<feature type="domain" description="F-box" evidence="1">
    <location>
        <begin position="252"/>
        <end position="298"/>
    </location>
</feature>
<dbReference type="InterPro" id="IPR001810">
    <property type="entry name" value="F-box_dom"/>
</dbReference>
<protein>
    <recommendedName>
        <fullName evidence="1">F-box domain-containing protein</fullName>
    </recommendedName>
</protein>
<gene>
    <name evidence="2" type="ORF">ODALV1_LOCUS18933</name>
</gene>
<evidence type="ECO:0000313" key="3">
    <source>
        <dbReference type="Proteomes" id="UP001642540"/>
    </source>
</evidence>
<dbReference type="EMBL" id="CAXLJM020000062">
    <property type="protein sequence ID" value="CAL8120275.1"/>
    <property type="molecule type" value="Genomic_DNA"/>
</dbReference>
<organism evidence="2 3">
    <name type="scientific">Orchesella dallaii</name>
    <dbReference type="NCBI Taxonomy" id="48710"/>
    <lineage>
        <taxon>Eukaryota</taxon>
        <taxon>Metazoa</taxon>
        <taxon>Ecdysozoa</taxon>
        <taxon>Arthropoda</taxon>
        <taxon>Hexapoda</taxon>
        <taxon>Collembola</taxon>
        <taxon>Entomobryomorpha</taxon>
        <taxon>Entomobryoidea</taxon>
        <taxon>Orchesellidae</taxon>
        <taxon>Orchesellinae</taxon>
        <taxon>Orchesella</taxon>
    </lineage>
</organism>